<dbReference type="Pfam" id="PF13202">
    <property type="entry name" value="EF-hand_5"/>
    <property type="match status" value="1"/>
</dbReference>
<reference evidence="2" key="1">
    <citation type="submission" date="2021-02" db="EMBL/GenBank/DDBJ databases">
        <title>Genome-Resolved Metagenomics of a Microbial Community Performing Photosynthetic Biological Nutrient Removal.</title>
        <authorList>
            <person name="Mcdaniel E.A."/>
        </authorList>
    </citation>
    <scope>NUCLEOTIDE SEQUENCE</scope>
    <source>
        <strain evidence="2">UWPOB_OBS1</strain>
    </source>
</reference>
<comment type="caution">
    <text evidence="2">The sequence shown here is derived from an EMBL/GenBank/DDBJ whole genome shotgun (WGS) entry which is preliminary data.</text>
</comment>
<dbReference type="InterPro" id="IPR002048">
    <property type="entry name" value="EF_hand_dom"/>
</dbReference>
<protein>
    <recommendedName>
        <fullName evidence="1">EF-hand domain-containing protein</fullName>
    </recommendedName>
</protein>
<accession>A0A8J7TMB2</accession>
<dbReference type="AlphaFoldDB" id="A0A8J7TMB2"/>
<organism evidence="2 3">
    <name type="scientific">Candidatus Obscuribacter phosphatis</name>
    <dbReference type="NCBI Taxonomy" id="1906157"/>
    <lineage>
        <taxon>Bacteria</taxon>
        <taxon>Bacillati</taxon>
        <taxon>Candidatus Melainabacteria</taxon>
        <taxon>Candidatus Obscuribacterales</taxon>
        <taxon>Candidatus Obscuribacteraceae</taxon>
        <taxon>Candidatus Obscuribacter</taxon>
    </lineage>
</organism>
<dbReference type="GO" id="GO:0005509">
    <property type="term" value="F:calcium ion binding"/>
    <property type="evidence" value="ECO:0007669"/>
    <property type="project" value="InterPro"/>
</dbReference>
<dbReference type="InterPro" id="IPR011992">
    <property type="entry name" value="EF-hand-dom_pair"/>
</dbReference>
<dbReference type="InterPro" id="IPR018247">
    <property type="entry name" value="EF_Hand_1_Ca_BS"/>
</dbReference>
<evidence type="ECO:0000259" key="1">
    <source>
        <dbReference type="PROSITE" id="PS50222"/>
    </source>
</evidence>
<proteinExistence type="predicted"/>
<evidence type="ECO:0000313" key="2">
    <source>
        <dbReference type="EMBL" id="MBN8660665.1"/>
    </source>
</evidence>
<feature type="domain" description="EF-hand" evidence="1">
    <location>
        <begin position="38"/>
        <end position="73"/>
    </location>
</feature>
<name>A0A8J7TMB2_9BACT</name>
<dbReference type="PROSITE" id="PS50222">
    <property type="entry name" value="EF_HAND_2"/>
    <property type="match status" value="1"/>
</dbReference>
<dbReference type="EMBL" id="JAFLCK010000012">
    <property type="protein sequence ID" value="MBN8660665.1"/>
    <property type="molecule type" value="Genomic_DNA"/>
</dbReference>
<dbReference type="Gene3D" id="1.10.238.10">
    <property type="entry name" value="EF-hand"/>
    <property type="match status" value="1"/>
</dbReference>
<gene>
    <name evidence="2" type="ORF">J0M35_09900</name>
</gene>
<sequence>MFYTWFMREQTYSFDFGNSEGKRRHKTGGLCIAGTFAEIKAFAFEHFDKLDKDGDGFISRNELKASFEDQNTSQEARSYIFFLLRRIDEIQAAYNEEWGAGDGISRADIQEYFKTWIEKVQK</sequence>
<dbReference type="SUPFAM" id="SSF47473">
    <property type="entry name" value="EF-hand"/>
    <property type="match status" value="1"/>
</dbReference>
<dbReference type="PROSITE" id="PS00018">
    <property type="entry name" value="EF_HAND_1"/>
    <property type="match status" value="1"/>
</dbReference>
<evidence type="ECO:0000313" key="3">
    <source>
        <dbReference type="Proteomes" id="UP000664277"/>
    </source>
</evidence>
<dbReference type="Proteomes" id="UP000664277">
    <property type="component" value="Unassembled WGS sequence"/>
</dbReference>